<evidence type="ECO:0000313" key="11">
    <source>
        <dbReference type="Proteomes" id="UP001304671"/>
    </source>
</evidence>
<name>A0ABU5QU68_9BACT</name>
<evidence type="ECO:0000256" key="1">
    <source>
        <dbReference type="ARBA" id="ARBA00000085"/>
    </source>
</evidence>
<accession>A0ABU5QU68</accession>
<feature type="domain" description="PAC" evidence="9">
    <location>
        <begin position="230"/>
        <end position="282"/>
    </location>
</feature>
<dbReference type="SMART" id="SM00388">
    <property type="entry name" value="HisKA"/>
    <property type="match status" value="1"/>
</dbReference>
<organism evidence="10 11">
    <name type="scientific">Arcicella aquatica</name>
    <dbReference type="NCBI Taxonomy" id="217141"/>
    <lineage>
        <taxon>Bacteria</taxon>
        <taxon>Pseudomonadati</taxon>
        <taxon>Bacteroidota</taxon>
        <taxon>Cytophagia</taxon>
        <taxon>Cytophagales</taxon>
        <taxon>Flectobacillaceae</taxon>
        <taxon>Arcicella</taxon>
    </lineage>
</organism>
<dbReference type="SUPFAM" id="SSF55874">
    <property type="entry name" value="ATPase domain of HSP90 chaperone/DNA topoisomerase II/histidine kinase"/>
    <property type="match status" value="1"/>
</dbReference>
<feature type="coiled-coil region" evidence="6">
    <location>
        <begin position="415"/>
        <end position="442"/>
    </location>
</feature>
<dbReference type="Pfam" id="PF02518">
    <property type="entry name" value="HATPase_c"/>
    <property type="match status" value="1"/>
</dbReference>
<dbReference type="InterPro" id="IPR000014">
    <property type="entry name" value="PAS"/>
</dbReference>
<sequence>MDVPKYLLEVFKTDTDSQSDIFNGFLQAIPSFVYLLDLTDQKAIYLNTRNNIVSGYSPKELFSNDAEVFPIQNFISAEHFFQFLKDSFKDAAINDSQTLVLKIKTQAGQKITVSNKVTLTEKDDDDLPSVLTVLADDITVQNKIVDKTIQVQNQLNDAEKLFNYGSWEWWVGDNFVIWSDGLYEMFGYDKNDFKDSLMPYGFYQKHISPKDITRVIKVTMDALDERKEIYEYEHEMRDNKGNIKQIAVRGKCFLDEKGEIIRVLGTSHDITEITKIKQELETKVEELSKAYDELRKSKDLFKEAEAMMSYGSYEWNVQKDDIQFSDGLKRLYAGSDITKLPPKLNLDFCYTRIPSEDLENVKNVLHNAIAYKETYSFEHKIVDLDGIEKDVHTKGWVTIDEAGNTLKLIGNTVEVTELKVYEKELERKIEELNQTNQELGQFAYVASHDLKEPLRKITAFGDRLNQKYSQQLDENGRFYLSRMIDSAKRMEVLMENLLSYSRLSRKMVSFERLDLNKTIENVLSDLEIKINETNAQVCVTKMPILEASVTKMHQLFQNLISNALKFVKPNQTPEIHIDAKEATRGELIRLGLDYKNKKYCKITVKDNGIGFEQEYAEKIFVIFQRLHGRAEFDGTGLGLAICRKIVENHQGLIMADGIPDEGATFTIFLPTDPDSLNKKL</sequence>
<feature type="domain" description="PAS" evidence="8">
    <location>
        <begin position="18"/>
        <end position="78"/>
    </location>
</feature>
<dbReference type="PRINTS" id="PR00344">
    <property type="entry name" value="BCTRLSENSOR"/>
</dbReference>
<keyword evidence="6" id="KW-0175">Coiled coil</keyword>
<evidence type="ECO:0000259" key="8">
    <source>
        <dbReference type="PROSITE" id="PS50112"/>
    </source>
</evidence>
<dbReference type="SMART" id="SM00387">
    <property type="entry name" value="HATPase_c"/>
    <property type="match status" value="1"/>
</dbReference>
<dbReference type="Proteomes" id="UP001304671">
    <property type="component" value="Unassembled WGS sequence"/>
</dbReference>
<evidence type="ECO:0000313" key="10">
    <source>
        <dbReference type="EMBL" id="MEA5260245.1"/>
    </source>
</evidence>
<dbReference type="PROSITE" id="PS50109">
    <property type="entry name" value="HIS_KIN"/>
    <property type="match status" value="1"/>
</dbReference>
<reference evidence="10 11" key="1">
    <citation type="submission" date="2023-12" db="EMBL/GenBank/DDBJ databases">
        <title>Novel species of the genus Arcicella isolated from rivers.</title>
        <authorList>
            <person name="Lu H."/>
        </authorList>
    </citation>
    <scope>NUCLEOTIDE SEQUENCE [LARGE SCALE GENOMIC DNA]</scope>
    <source>
        <strain evidence="10 11">LMG 21963</strain>
    </source>
</reference>
<feature type="domain" description="Histidine kinase" evidence="7">
    <location>
        <begin position="445"/>
        <end position="673"/>
    </location>
</feature>
<dbReference type="EC" id="2.7.13.3" evidence="2"/>
<evidence type="ECO:0000259" key="7">
    <source>
        <dbReference type="PROSITE" id="PS50109"/>
    </source>
</evidence>
<evidence type="ECO:0000256" key="2">
    <source>
        <dbReference type="ARBA" id="ARBA00012438"/>
    </source>
</evidence>
<dbReference type="PROSITE" id="PS50113">
    <property type="entry name" value="PAC"/>
    <property type="match status" value="2"/>
</dbReference>
<feature type="coiled-coil region" evidence="6">
    <location>
        <begin position="270"/>
        <end position="304"/>
    </location>
</feature>
<proteinExistence type="predicted"/>
<evidence type="ECO:0000256" key="6">
    <source>
        <dbReference type="SAM" id="Coils"/>
    </source>
</evidence>
<dbReference type="Gene3D" id="1.10.287.130">
    <property type="match status" value="1"/>
</dbReference>
<dbReference type="InterPro" id="IPR001610">
    <property type="entry name" value="PAC"/>
</dbReference>
<dbReference type="RefSeq" id="WP_323252582.1">
    <property type="nucleotide sequence ID" value="NZ_JAYFUL010000049.1"/>
</dbReference>
<dbReference type="InterPro" id="IPR036097">
    <property type="entry name" value="HisK_dim/P_sf"/>
</dbReference>
<dbReference type="InterPro" id="IPR003594">
    <property type="entry name" value="HATPase_dom"/>
</dbReference>
<dbReference type="PANTHER" id="PTHR43304">
    <property type="entry name" value="PHYTOCHROME-LIKE PROTEIN CPH1"/>
    <property type="match status" value="1"/>
</dbReference>
<dbReference type="Gene3D" id="3.30.450.20">
    <property type="entry name" value="PAS domain"/>
    <property type="match status" value="3"/>
</dbReference>
<dbReference type="InterPro" id="IPR004358">
    <property type="entry name" value="Sig_transdc_His_kin-like_C"/>
</dbReference>
<dbReference type="InterPro" id="IPR000700">
    <property type="entry name" value="PAS-assoc_C"/>
</dbReference>
<comment type="caution">
    <text evidence="10">The sequence shown here is derived from an EMBL/GenBank/DDBJ whole genome shotgun (WGS) entry which is preliminary data.</text>
</comment>
<dbReference type="SMART" id="SM00086">
    <property type="entry name" value="PAC"/>
    <property type="match status" value="3"/>
</dbReference>
<dbReference type="InterPro" id="IPR003661">
    <property type="entry name" value="HisK_dim/P_dom"/>
</dbReference>
<dbReference type="InterPro" id="IPR036890">
    <property type="entry name" value="HATPase_C_sf"/>
</dbReference>
<keyword evidence="5" id="KW-0418">Kinase</keyword>
<keyword evidence="11" id="KW-1185">Reference proteome</keyword>
<protein>
    <recommendedName>
        <fullName evidence="2">histidine kinase</fullName>
        <ecNumber evidence="2">2.7.13.3</ecNumber>
    </recommendedName>
</protein>
<evidence type="ECO:0000256" key="5">
    <source>
        <dbReference type="ARBA" id="ARBA00022777"/>
    </source>
</evidence>
<dbReference type="EMBL" id="JAYFUL010000049">
    <property type="protein sequence ID" value="MEA5260245.1"/>
    <property type="molecule type" value="Genomic_DNA"/>
</dbReference>
<evidence type="ECO:0000259" key="9">
    <source>
        <dbReference type="PROSITE" id="PS50113"/>
    </source>
</evidence>
<keyword evidence="3" id="KW-0597">Phosphoprotein</keyword>
<dbReference type="SUPFAM" id="SSF55785">
    <property type="entry name" value="PYP-like sensor domain (PAS domain)"/>
    <property type="match status" value="2"/>
</dbReference>
<dbReference type="PROSITE" id="PS50112">
    <property type="entry name" value="PAS"/>
    <property type="match status" value="1"/>
</dbReference>
<dbReference type="InterPro" id="IPR052162">
    <property type="entry name" value="Sensor_kinase/Photoreceptor"/>
</dbReference>
<dbReference type="InterPro" id="IPR005467">
    <property type="entry name" value="His_kinase_dom"/>
</dbReference>
<evidence type="ECO:0000256" key="3">
    <source>
        <dbReference type="ARBA" id="ARBA00022553"/>
    </source>
</evidence>
<dbReference type="Gene3D" id="3.30.565.10">
    <property type="entry name" value="Histidine kinase-like ATPase, C-terminal domain"/>
    <property type="match status" value="1"/>
</dbReference>
<dbReference type="Pfam" id="PF00512">
    <property type="entry name" value="HisKA"/>
    <property type="match status" value="1"/>
</dbReference>
<dbReference type="NCBIfam" id="TIGR00229">
    <property type="entry name" value="sensory_box"/>
    <property type="match status" value="1"/>
</dbReference>
<dbReference type="InterPro" id="IPR013655">
    <property type="entry name" value="PAS_fold_3"/>
</dbReference>
<keyword evidence="4" id="KW-0808">Transferase</keyword>
<dbReference type="InterPro" id="IPR035965">
    <property type="entry name" value="PAS-like_dom_sf"/>
</dbReference>
<gene>
    <name evidence="10" type="ORF">VB264_20775</name>
</gene>
<dbReference type="Pfam" id="PF08447">
    <property type="entry name" value="PAS_3"/>
    <property type="match status" value="1"/>
</dbReference>
<dbReference type="PANTHER" id="PTHR43304:SF1">
    <property type="entry name" value="PAC DOMAIN-CONTAINING PROTEIN"/>
    <property type="match status" value="1"/>
</dbReference>
<dbReference type="CDD" id="cd00082">
    <property type="entry name" value="HisKA"/>
    <property type="match status" value="1"/>
</dbReference>
<dbReference type="SUPFAM" id="SSF47384">
    <property type="entry name" value="Homodimeric domain of signal transducing histidine kinase"/>
    <property type="match status" value="1"/>
</dbReference>
<evidence type="ECO:0000256" key="4">
    <source>
        <dbReference type="ARBA" id="ARBA00022679"/>
    </source>
</evidence>
<comment type="catalytic activity">
    <reaction evidence="1">
        <text>ATP + protein L-histidine = ADP + protein N-phospho-L-histidine.</text>
        <dbReference type="EC" id="2.7.13.3"/>
    </reaction>
</comment>
<feature type="domain" description="PAC" evidence="9">
    <location>
        <begin position="375"/>
        <end position="427"/>
    </location>
</feature>